<keyword evidence="3" id="KW-0032">Aminotransferase</keyword>
<dbReference type="GO" id="GO:0000271">
    <property type="term" value="P:polysaccharide biosynthetic process"/>
    <property type="evidence" value="ECO:0007669"/>
    <property type="project" value="TreeGrafter"/>
</dbReference>
<keyword evidence="2" id="KW-0663">Pyridoxal phosphate</keyword>
<dbReference type="EMBL" id="JAQQAL010000051">
    <property type="protein sequence ID" value="MDC7228539.1"/>
    <property type="molecule type" value="Genomic_DNA"/>
</dbReference>
<accession>A0AAJ1IFT8</accession>
<protein>
    <submittedName>
        <fullName evidence="3">DegT/DnrJ/EryC1/StrS family aminotransferase</fullName>
    </submittedName>
</protein>
<dbReference type="GO" id="GO:0030170">
    <property type="term" value="F:pyridoxal phosphate binding"/>
    <property type="evidence" value="ECO:0007669"/>
    <property type="project" value="TreeGrafter"/>
</dbReference>
<dbReference type="InterPro" id="IPR015422">
    <property type="entry name" value="PyrdxlP-dep_Trfase_small"/>
</dbReference>
<evidence type="ECO:0000256" key="1">
    <source>
        <dbReference type="ARBA" id="ARBA00037999"/>
    </source>
</evidence>
<dbReference type="PANTHER" id="PTHR30244:SF34">
    <property type="entry name" value="DTDP-4-AMINO-4,6-DIDEOXYGALACTOSE TRANSAMINASE"/>
    <property type="match status" value="1"/>
</dbReference>
<dbReference type="InterPro" id="IPR015424">
    <property type="entry name" value="PyrdxlP-dep_Trfase"/>
</dbReference>
<dbReference type="InterPro" id="IPR000653">
    <property type="entry name" value="DegT/StrS_aminotransferase"/>
</dbReference>
<dbReference type="GO" id="GO:0008483">
    <property type="term" value="F:transaminase activity"/>
    <property type="evidence" value="ECO:0007669"/>
    <property type="project" value="UniProtKB-KW"/>
</dbReference>
<dbReference type="SUPFAM" id="SSF53383">
    <property type="entry name" value="PLP-dependent transferases"/>
    <property type="match status" value="1"/>
</dbReference>
<name>A0AAJ1IFT8_9SPIO</name>
<evidence type="ECO:0000313" key="4">
    <source>
        <dbReference type="Proteomes" id="UP001221217"/>
    </source>
</evidence>
<sequence length="340" mass="36802">MNISVFKPSIKRREMDAVLNCMVSDRIGFGKSASQLVKDLSDFLGLKGGHAFKEYYRAIKTAVEALGLEPGDSVIVSALAPQLYIMVLKDLGLEPLIADVDPDSSLIDIELVESAAEDAKAIIVNYEMGFVPDIARIAETGLAVIEDISMALGASIDEQKAGSFGRFTVINMDEDGLITTGGGAAVLASSRKDVRALNAVAGNLHQSVFLPDMNASLGIVQLKNITEYLESRLEIADIFTKSLMRSRHKKLTQKGDAMNVYYSFPVVLDTGIHEVSAYARKKNILTETSFSGSIAAYSEEVQASCPNAKKLLLRCINFPLYPMLGKSNISIISRVLSSLP</sequence>
<proteinExistence type="inferred from homology"/>
<evidence type="ECO:0000256" key="2">
    <source>
        <dbReference type="RuleBase" id="RU004508"/>
    </source>
</evidence>
<dbReference type="InterPro" id="IPR015421">
    <property type="entry name" value="PyrdxlP-dep_Trfase_major"/>
</dbReference>
<keyword evidence="3" id="KW-0808">Transferase</keyword>
<dbReference type="Proteomes" id="UP001221217">
    <property type="component" value="Unassembled WGS sequence"/>
</dbReference>
<dbReference type="Gene3D" id="3.90.1150.10">
    <property type="entry name" value="Aspartate Aminotransferase, domain 1"/>
    <property type="match status" value="1"/>
</dbReference>
<comment type="caution">
    <text evidence="3">The sequence shown here is derived from an EMBL/GenBank/DDBJ whole genome shotgun (WGS) entry which is preliminary data.</text>
</comment>
<dbReference type="Gene3D" id="3.40.640.10">
    <property type="entry name" value="Type I PLP-dependent aspartate aminotransferase-like (Major domain)"/>
    <property type="match status" value="1"/>
</dbReference>
<dbReference type="AlphaFoldDB" id="A0AAJ1IFT8"/>
<organism evidence="3 4">
    <name type="scientific">Candidatus Thalassospirochaeta sargassi</name>
    <dbReference type="NCBI Taxonomy" id="3119039"/>
    <lineage>
        <taxon>Bacteria</taxon>
        <taxon>Pseudomonadati</taxon>
        <taxon>Spirochaetota</taxon>
        <taxon>Spirochaetia</taxon>
        <taxon>Spirochaetales</taxon>
        <taxon>Spirochaetaceae</taxon>
        <taxon>Candidatus Thalassospirochaeta</taxon>
    </lineage>
</organism>
<dbReference type="PANTHER" id="PTHR30244">
    <property type="entry name" value="TRANSAMINASE"/>
    <property type="match status" value="1"/>
</dbReference>
<evidence type="ECO:0000313" key="3">
    <source>
        <dbReference type="EMBL" id="MDC7228539.1"/>
    </source>
</evidence>
<gene>
    <name evidence="3" type="ORF">PQJ61_17390</name>
</gene>
<dbReference type="Pfam" id="PF01041">
    <property type="entry name" value="DegT_DnrJ_EryC1"/>
    <property type="match status" value="1"/>
</dbReference>
<reference evidence="3 4" key="1">
    <citation type="submission" date="2022-12" db="EMBL/GenBank/DDBJ databases">
        <title>Metagenome assembled genome from gulf of manar.</title>
        <authorList>
            <person name="Kohli P."/>
            <person name="Pk S."/>
            <person name="Venkata Ramana C."/>
            <person name="Sasikala C."/>
        </authorList>
    </citation>
    <scope>NUCLEOTIDE SEQUENCE [LARGE SCALE GENOMIC DNA]</scope>
    <source>
        <strain evidence="3">JB008</strain>
    </source>
</reference>
<comment type="similarity">
    <text evidence="1 2">Belongs to the DegT/DnrJ/EryC1 family.</text>
</comment>